<dbReference type="GO" id="GO:0005524">
    <property type="term" value="F:ATP binding"/>
    <property type="evidence" value="ECO:0007669"/>
    <property type="project" value="UniProtKB-KW"/>
</dbReference>
<keyword evidence="8" id="KW-0067">ATP-binding</keyword>
<dbReference type="Proteomes" id="UP001329430">
    <property type="component" value="Chromosome 5"/>
</dbReference>
<organism evidence="14 15">
    <name type="scientific">Pyrocoelia pectoralis</name>
    <dbReference type="NCBI Taxonomy" id="417401"/>
    <lineage>
        <taxon>Eukaryota</taxon>
        <taxon>Metazoa</taxon>
        <taxon>Ecdysozoa</taxon>
        <taxon>Arthropoda</taxon>
        <taxon>Hexapoda</taxon>
        <taxon>Insecta</taxon>
        <taxon>Pterygota</taxon>
        <taxon>Neoptera</taxon>
        <taxon>Endopterygota</taxon>
        <taxon>Coleoptera</taxon>
        <taxon>Polyphaga</taxon>
        <taxon>Elateriformia</taxon>
        <taxon>Elateroidea</taxon>
        <taxon>Lampyridae</taxon>
        <taxon>Lampyrinae</taxon>
        <taxon>Pyrocoelia</taxon>
    </lineage>
</organism>
<dbReference type="InterPro" id="IPR049080">
    <property type="entry name" value="MOV-10-like_beta-barrel"/>
</dbReference>
<evidence type="ECO:0000256" key="6">
    <source>
        <dbReference type="ARBA" id="ARBA00022801"/>
    </source>
</evidence>
<dbReference type="Gene3D" id="3.40.50.300">
    <property type="entry name" value="P-loop containing nucleotide triphosphate hydrolases"/>
    <property type="match status" value="2"/>
</dbReference>
<evidence type="ECO:0000256" key="8">
    <source>
        <dbReference type="ARBA" id="ARBA00022840"/>
    </source>
</evidence>
<dbReference type="AlphaFoldDB" id="A0AAN7V8I9"/>
<dbReference type="PANTHER" id="PTHR45418:SF1">
    <property type="entry name" value="CANCER_TESTIS ANTIGEN 55"/>
    <property type="match status" value="1"/>
</dbReference>
<dbReference type="InterPro" id="IPR041677">
    <property type="entry name" value="DNA2/NAM7_AAA_11"/>
</dbReference>
<feature type="domain" description="C2H2-type" evidence="13">
    <location>
        <begin position="78"/>
        <end position="107"/>
    </location>
</feature>
<dbReference type="GO" id="GO:0003723">
    <property type="term" value="F:RNA binding"/>
    <property type="evidence" value="ECO:0007669"/>
    <property type="project" value="UniProtKB-KW"/>
</dbReference>
<dbReference type="InterPro" id="IPR041679">
    <property type="entry name" value="DNA2/NAM7-like_C"/>
</dbReference>
<evidence type="ECO:0000256" key="12">
    <source>
        <dbReference type="PROSITE-ProRule" id="PRU00042"/>
    </source>
</evidence>
<dbReference type="PANTHER" id="PTHR45418">
    <property type="entry name" value="CANCER/TESTIS ANTIGEN 55"/>
    <property type="match status" value="1"/>
</dbReference>
<keyword evidence="10" id="KW-0943">RNA-mediated gene silencing</keyword>
<comment type="similarity">
    <text evidence="2">Belongs to the DNA2/NAM7 helicase family. SDE3 subfamily.</text>
</comment>
<dbReference type="Pfam" id="PF13086">
    <property type="entry name" value="AAA_11"/>
    <property type="match status" value="2"/>
</dbReference>
<keyword evidence="5" id="KW-0547">Nucleotide-binding</keyword>
<sequence>MAEFKQKYNITRFSFSTMYRLMLDFGLIHYRSKGTEFICFRQDMFNYSIRYFTSSDLKAKLNETNVKPVASKNIGVKHECPTCKESFLNSKLLAQHERSEAHLQKKDWIKKNNATSTSQIAIEIVDGHGGTPETVVIRQKKRQTIVLSISNQSSHDYIIQDMAGKISPYVTIHKLDSPYLLKVNTKETISLIAMFPENMFWSHTLAFYIQNATTKTHSLIVKELTFQVHSELVDDLHPTEPFHREPQQNIRNGEAEIVPGVHPPLKEFAYYTKVSSTLDSKNYYNMNKIRLHMEEYQMKIDIRNYDKVDQVLRDVKNFPKNCLELSVPGLAEQRPSILCGDSVFIQENPESKIKYEGIVHKVNESSVILGLSHRITNLNFFRLIWYNDGIGKNEKQQQAIFHIVSETSRPYPYLIFGPPGTGKTITVVEAILQIRKLKPEAKILVSAPTNSAADEIAKRLIGFSKAVNMLRYVAASYPYDLIDVNVKPYSNCRDHFYYPDMKEMLNYSVVITTLITAFRWLVNGGTPPKHFSYVFIDESGQATETETLIPIVGILTSEQNKGLINGQVVLAGDPQQLGPVIHSSKAKDYGFDISMLERLMTHCPSYKRNKNSDSYDSNVLTKLINSYRSHPAILNLPNKLFYHGELLPPPKDHLLPNVAIGWSELPNKNFPVVFHSIMGKDEREANSPSYFNLQEVDIVIQYLEKLIGNRMSGMKIEESHIGVITPYRKQVYKLKKACSKKKWDKLRIGSVEQFQGQERLIIILSTVRSDIKFAVEDIKFHLGFLQNKKRFNVAITRAKALLIVIGNPNLLQHDNYWKSFIEYCKDNGSFVGTPFEFDSETIDLCALSDALPQTNGEDANFSRGNI</sequence>
<dbReference type="GO" id="GO:0032574">
    <property type="term" value="F:5'-3' RNA helicase activity"/>
    <property type="evidence" value="ECO:0007669"/>
    <property type="project" value="InterPro"/>
</dbReference>
<evidence type="ECO:0000313" key="14">
    <source>
        <dbReference type="EMBL" id="KAK5643845.1"/>
    </source>
</evidence>
<accession>A0AAN7V8I9</accession>
<dbReference type="EMBL" id="JAVRBK010000005">
    <property type="protein sequence ID" value="KAK5643845.1"/>
    <property type="molecule type" value="Genomic_DNA"/>
</dbReference>
<dbReference type="SUPFAM" id="SSF52540">
    <property type="entry name" value="P-loop containing nucleoside triphosphate hydrolases"/>
    <property type="match status" value="1"/>
</dbReference>
<dbReference type="GO" id="GO:0036464">
    <property type="term" value="C:cytoplasmic ribonucleoprotein granule"/>
    <property type="evidence" value="ECO:0007669"/>
    <property type="project" value="UniProtKB-SubCell"/>
</dbReference>
<comment type="caution">
    <text evidence="14">The sequence shown here is derived from an EMBL/GenBank/DDBJ whole genome shotgun (WGS) entry which is preliminary data.</text>
</comment>
<dbReference type="GO" id="GO:0016787">
    <property type="term" value="F:hydrolase activity"/>
    <property type="evidence" value="ECO:0007669"/>
    <property type="project" value="UniProtKB-KW"/>
</dbReference>
<dbReference type="Pfam" id="PF13087">
    <property type="entry name" value="AAA_12"/>
    <property type="match status" value="1"/>
</dbReference>
<dbReference type="InterPro" id="IPR027417">
    <property type="entry name" value="P-loop_NTPase"/>
</dbReference>
<keyword evidence="12" id="KW-0863">Zinc-finger</keyword>
<dbReference type="PROSITE" id="PS50157">
    <property type="entry name" value="ZINC_FINGER_C2H2_2"/>
    <property type="match status" value="1"/>
</dbReference>
<keyword evidence="7" id="KW-0347">Helicase</keyword>
<dbReference type="FunFam" id="3.40.50.300:FF:000608">
    <property type="entry name" value="Mov10 RISC complex RNA helicase"/>
    <property type="match status" value="1"/>
</dbReference>
<evidence type="ECO:0000256" key="2">
    <source>
        <dbReference type="ARBA" id="ARBA00005601"/>
    </source>
</evidence>
<evidence type="ECO:0000256" key="9">
    <source>
        <dbReference type="ARBA" id="ARBA00022884"/>
    </source>
</evidence>
<dbReference type="PROSITE" id="PS00028">
    <property type="entry name" value="ZINC_FINGER_C2H2_1"/>
    <property type="match status" value="1"/>
</dbReference>
<dbReference type="Pfam" id="PF21634">
    <property type="entry name" value="MOV-10_beta-barrel"/>
    <property type="match status" value="1"/>
</dbReference>
<comment type="catalytic activity">
    <reaction evidence="11">
        <text>ATP + H2O = ADP + phosphate + H(+)</text>
        <dbReference type="Rhea" id="RHEA:13065"/>
        <dbReference type="ChEBI" id="CHEBI:15377"/>
        <dbReference type="ChEBI" id="CHEBI:15378"/>
        <dbReference type="ChEBI" id="CHEBI:30616"/>
        <dbReference type="ChEBI" id="CHEBI:43474"/>
        <dbReference type="ChEBI" id="CHEBI:456216"/>
        <dbReference type="EC" id="3.6.4.13"/>
    </reaction>
</comment>
<proteinExistence type="inferred from homology"/>
<dbReference type="GO" id="GO:0031047">
    <property type="term" value="P:regulatory ncRNA-mediated gene silencing"/>
    <property type="evidence" value="ECO:0007669"/>
    <property type="project" value="UniProtKB-KW"/>
</dbReference>
<evidence type="ECO:0000256" key="5">
    <source>
        <dbReference type="ARBA" id="ARBA00022741"/>
    </source>
</evidence>
<protein>
    <recommendedName>
        <fullName evidence="3">RNA helicase</fullName>
        <ecNumber evidence="3">3.6.4.13</ecNumber>
    </recommendedName>
</protein>
<keyword evidence="9" id="KW-0694">RNA-binding</keyword>
<comment type="subcellular location">
    <subcellularLocation>
        <location evidence="1">Cytoplasm</location>
        <location evidence="1">Cytoplasmic ribonucleoprotein granule</location>
    </subcellularLocation>
</comment>
<evidence type="ECO:0000313" key="15">
    <source>
        <dbReference type="Proteomes" id="UP001329430"/>
    </source>
</evidence>
<keyword evidence="6" id="KW-0378">Hydrolase</keyword>
<keyword evidence="12" id="KW-0862">Zinc</keyword>
<dbReference type="EC" id="3.6.4.13" evidence="3"/>
<evidence type="ECO:0000256" key="10">
    <source>
        <dbReference type="ARBA" id="ARBA00023158"/>
    </source>
</evidence>
<keyword evidence="4" id="KW-0963">Cytoplasm</keyword>
<evidence type="ECO:0000256" key="7">
    <source>
        <dbReference type="ARBA" id="ARBA00022806"/>
    </source>
</evidence>
<dbReference type="GO" id="GO:0008270">
    <property type="term" value="F:zinc ion binding"/>
    <property type="evidence" value="ECO:0007669"/>
    <property type="project" value="UniProtKB-KW"/>
</dbReference>
<keyword evidence="12" id="KW-0479">Metal-binding</keyword>
<dbReference type="InterPro" id="IPR013087">
    <property type="entry name" value="Znf_C2H2_type"/>
</dbReference>
<reference evidence="14 15" key="1">
    <citation type="journal article" date="2024" name="Insects">
        <title>An Improved Chromosome-Level Genome Assembly of the Firefly Pyrocoelia pectoralis.</title>
        <authorList>
            <person name="Fu X."/>
            <person name="Meyer-Rochow V.B."/>
            <person name="Ballantyne L."/>
            <person name="Zhu X."/>
        </authorList>
    </citation>
    <scope>NUCLEOTIDE SEQUENCE [LARGE SCALE GENOMIC DNA]</scope>
    <source>
        <strain evidence="14">XCY_ONT2</strain>
    </source>
</reference>
<evidence type="ECO:0000256" key="4">
    <source>
        <dbReference type="ARBA" id="ARBA00022490"/>
    </source>
</evidence>
<dbReference type="InterPro" id="IPR047187">
    <property type="entry name" value="SF1_C_Upf1"/>
</dbReference>
<evidence type="ECO:0000256" key="3">
    <source>
        <dbReference type="ARBA" id="ARBA00012552"/>
    </source>
</evidence>
<dbReference type="CDD" id="cd18038">
    <property type="entry name" value="DEXXQc_Helz-like"/>
    <property type="match status" value="1"/>
</dbReference>
<gene>
    <name evidence="14" type="ORF">RI129_007690</name>
</gene>
<name>A0AAN7V8I9_9COLE</name>
<dbReference type="CDD" id="cd18808">
    <property type="entry name" value="SF1_C_Upf1"/>
    <property type="match status" value="1"/>
</dbReference>
<evidence type="ECO:0000256" key="1">
    <source>
        <dbReference type="ARBA" id="ARBA00004331"/>
    </source>
</evidence>
<evidence type="ECO:0000256" key="11">
    <source>
        <dbReference type="ARBA" id="ARBA00047984"/>
    </source>
</evidence>
<keyword evidence="15" id="KW-1185">Reference proteome</keyword>
<dbReference type="InterPro" id="IPR026122">
    <property type="entry name" value="MOV-10/SDE3_DEXXQ/H-box"/>
</dbReference>
<evidence type="ECO:0000259" key="13">
    <source>
        <dbReference type="PROSITE" id="PS50157"/>
    </source>
</evidence>